<gene>
    <name evidence="6" type="ORF">BOTNAR_0262g00120</name>
</gene>
<dbReference type="Pfam" id="PF04769">
    <property type="entry name" value="MATalpha_HMGbox"/>
    <property type="match status" value="1"/>
</dbReference>
<evidence type="ECO:0000256" key="3">
    <source>
        <dbReference type="ARBA" id="ARBA00023163"/>
    </source>
</evidence>
<evidence type="ECO:0000259" key="5">
    <source>
        <dbReference type="Pfam" id="PF04769"/>
    </source>
</evidence>
<dbReference type="GO" id="GO:0008301">
    <property type="term" value="F:DNA binding, bending"/>
    <property type="evidence" value="ECO:0007669"/>
    <property type="project" value="InterPro"/>
</dbReference>
<evidence type="ECO:0000313" key="6">
    <source>
        <dbReference type="EMBL" id="TGO54656.1"/>
    </source>
</evidence>
<comment type="caution">
    <text evidence="6">The sequence shown here is derived from an EMBL/GenBank/DDBJ whole genome shotgun (WGS) entry which is preliminary data.</text>
</comment>
<keyword evidence="4" id="KW-0539">Nucleus</keyword>
<evidence type="ECO:0000256" key="1">
    <source>
        <dbReference type="ARBA" id="ARBA00023015"/>
    </source>
</evidence>
<proteinExistence type="predicted"/>
<keyword evidence="2" id="KW-0238">DNA-binding</keyword>
<evidence type="ECO:0000313" key="7">
    <source>
        <dbReference type="Proteomes" id="UP000297452"/>
    </source>
</evidence>
<name>A0A4Z1HZW9_9HELO</name>
<dbReference type="STRING" id="278944.A0A4Z1HZW9"/>
<keyword evidence="7" id="KW-1185">Reference proteome</keyword>
<dbReference type="OrthoDB" id="5398665at2759"/>
<keyword evidence="1" id="KW-0805">Transcription regulation</keyword>
<protein>
    <recommendedName>
        <fullName evidence="5">Alpha box domain-containing protein</fullName>
    </recommendedName>
</protein>
<dbReference type="AlphaFoldDB" id="A0A4Z1HZW9"/>
<dbReference type="GO" id="GO:0005634">
    <property type="term" value="C:nucleus"/>
    <property type="evidence" value="ECO:0007669"/>
    <property type="project" value="InterPro"/>
</dbReference>
<keyword evidence="3" id="KW-0804">Transcription</keyword>
<evidence type="ECO:0000256" key="4">
    <source>
        <dbReference type="ARBA" id="ARBA00023242"/>
    </source>
</evidence>
<reference evidence="6 7" key="1">
    <citation type="submission" date="2017-12" db="EMBL/GenBank/DDBJ databases">
        <title>Comparative genomics of Botrytis spp.</title>
        <authorList>
            <person name="Valero-Jimenez C.A."/>
            <person name="Tapia P."/>
            <person name="Veloso J."/>
            <person name="Silva-Moreno E."/>
            <person name="Staats M."/>
            <person name="Valdes J.H."/>
            <person name="Van Kan J.A.L."/>
        </authorList>
    </citation>
    <scope>NUCLEOTIDE SEQUENCE [LARGE SCALE GENOMIC DNA]</scope>
    <source>
        <strain evidence="6 7">MUCL2120</strain>
    </source>
</reference>
<feature type="domain" description="Alpha box" evidence="5">
    <location>
        <begin position="280"/>
        <end position="367"/>
    </location>
</feature>
<organism evidence="6 7">
    <name type="scientific">Botryotinia narcissicola</name>
    <dbReference type="NCBI Taxonomy" id="278944"/>
    <lineage>
        <taxon>Eukaryota</taxon>
        <taxon>Fungi</taxon>
        <taxon>Dikarya</taxon>
        <taxon>Ascomycota</taxon>
        <taxon>Pezizomycotina</taxon>
        <taxon>Leotiomycetes</taxon>
        <taxon>Helotiales</taxon>
        <taxon>Sclerotiniaceae</taxon>
        <taxon>Botryotinia</taxon>
    </lineage>
</organism>
<accession>A0A4Z1HZW9</accession>
<dbReference type="GO" id="GO:0045895">
    <property type="term" value="P:positive regulation of mating-type specific transcription, DNA-templated"/>
    <property type="evidence" value="ECO:0007669"/>
    <property type="project" value="InterPro"/>
</dbReference>
<dbReference type="EMBL" id="PQXJ01000262">
    <property type="protein sequence ID" value="TGO54656.1"/>
    <property type="molecule type" value="Genomic_DNA"/>
</dbReference>
<sequence length="502" mass="56116">MQLRAKADGDMETSIRRPKLSTTHVLNCMKDFSQEFQRPGSNTMTQHAVSEMNPIVYDVDYTVVHNPSQGTEDEGYIRKDKMTTEQRRSQRELSNVIRHGNSLANSFMKIEMGLLDLCFDGRGSASFREKIAAGQRIALRIYIQNEIERRAADLGLVKLGFCETSLIRDVAKRIVERRRTMTQAEGSVFADDIFQREFKPHVEDESGIGYIELFLKRSQEIRNEISELIWNLQFDLTFEKTMSNLFPLNYGSWAKETTTPKVLIKKKRTKDIIRSVFTWRDADARRTFSKYLSLVCPHIGILTVDDYLSDLNWTFETNEEGTVCLRQTSPPEIGSFPAHIARTLLTDLDIITFCSAQGYLPVATAASIVQGWNRVHPMANMAIQGTLPVTQHIASTQNAYGAWEMPSGVIVAPPPKPAFDQPLAYAPPALMPGATASLTGSLPPSSPWSTGMLAGYWGHDNGTIDLSALDTQFDQFNPTSLADAGGLYIPDDAPSPPLFADF</sequence>
<dbReference type="Proteomes" id="UP000297452">
    <property type="component" value="Unassembled WGS sequence"/>
</dbReference>
<evidence type="ECO:0000256" key="2">
    <source>
        <dbReference type="ARBA" id="ARBA00023125"/>
    </source>
</evidence>
<dbReference type="InterPro" id="IPR006856">
    <property type="entry name" value="MATalpha_HMGbox"/>
</dbReference>